<dbReference type="EMBL" id="DTFF01000044">
    <property type="protein sequence ID" value="HGI87775.1"/>
    <property type="molecule type" value="Genomic_DNA"/>
</dbReference>
<feature type="transmembrane region" description="Helical" evidence="6">
    <location>
        <begin position="48"/>
        <end position="67"/>
    </location>
</feature>
<evidence type="ECO:0000256" key="4">
    <source>
        <dbReference type="ARBA" id="ARBA00022989"/>
    </source>
</evidence>
<feature type="transmembrane region" description="Helical" evidence="6">
    <location>
        <begin position="79"/>
        <end position="102"/>
    </location>
</feature>
<evidence type="ECO:0000256" key="3">
    <source>
        <dbReference type="ARBA" id="ARBA00022692"/>
    </source>
</evidence>
<keyword evidence="4 6" id="KW-1133">Transmembrane helix</keyword>
<comment type="subcellular location">
    <subcellularLocation>
        <location evidence="1">Membrane</location>
        <topology evidence="1">Multi-pass membrane protein</topology>
    </subcellularLocation>
</comment>
<dbReference type="SUPFAM" id="SSF161111">
    <property type="entry name" value="Cation efflux protein transmembrane domain-like"/>
    <property type="match status" value="1"/>
</dbReference>
<dbReference type="InterPro" id="IPR058533">
    <property type="entry name" value="Cation_efflux_TM"/>
</dbReference>
<keyword evidence="5 6" id="KW-0472">Membrane</keyword>
<reference evidence="8" key="1">
    <citation type="journal article" date="2020" name="mSystems">
        <title>Genome- and Community-Level Interaction Insights into Carbon Utilization and Element Cycling Functions of Hydrothermarchaeota in Hydrothermal Sediment.</title>
        <authorList>
            <person name="Zhou Z."/>
            <person name="Liu Y."/>
            <person name="Xu W."/>
            <person name="Pan J."/>
            <person name="Luo Z.H."/>
            <person name="Li M."/>
        </authorList>
    </citation>
    <scope>NUCLEOTIDE SEQUENCE [LARGE SCALE GENOMIC DNA]</scope>
    <source>
        <strain evidence="8">SpSt-732</strain>
    </source>
</reference>
<evidence type="ECO:0000313" key="8">
    <source>
        <dbReference type="EMBL" id="HGI87775.1"/>
    </source>
</evidence>
<name>A0A7C4BCN4_9CREN</name>
<dbReference type="GO" id="GO:0016020">
    <property type="term" value="C:membrane"/>
    <property type="evidence" value="ECO:0007669"/>
    <property type="project" value="UniProtKB-SubCell"/>
</dbReference>
<dbReference type="PANTHER" id="PTHR43840">
    <property type="entry name" value="MITOCHONDRIAL METAL TRANSPORTER 1-RELATED"/>
    <property type="match status" value="1"/>
</dbReference>
<feature type="transmembrane region" description="Helical" evidence="6">
    <location>
        <begin position="161"/>
        <end position="181"/>
    </location>
</feature>
<evidence type="ECO:0000256" key="2">
    <source>
        <dbReference type="ARBA" id="ARBA00022448"/>
    </source>
</evidence>
<keyword evidence="2" id="KW-0813">Transport</keyword>
<dbReference type="Pfam" id="PF01545">
    <property type="entry name" value="Cation_efflux"/>
    <property type="match status" value="1"/>
</dbReference>
<feature type="domain" description="Cation efflux protein transmembrane" evidence="7">
    <location>
        <begin position="18"/>
        <end position="213"/>
    </location>
</feature>
<sequence>MSLREILHRFREGFEAVRIAFMVSIVGLALELVFAILSHSMILITDVAHWAVDGALEFTTMVTLYLASKVLRRFSWGVLYFESVLALLISAIVIGTYMIPFADYVNSYVTEPSVGITTSNPFLALVSFVGGALTFYAFSYLRKAYAKTRLEILKAEYMHAAIDTVASALVTIGIIATSLTQSRAVELLTIIASLFFTFHSVANIVEDSVRSLLGLNTDVELKYELVAMLSERFGDSIDVKCVDVRKIGSFYVAKVELYVHPHTTISKLHRMRLEIAKACREVNEMVYHVDVVFYPRTKTRKRPRSAKEKTRGVQ</sequence>
<protein>
    <recommendedName>
        <fullName evidence="7">Cation efflux protein transmembrane domain-containing protein</fullName>
    </recommendedName>
</protein>
<organism evidence="8">
    <name type="scientific">Ignisphaera aggregans</name>
    <dbReference type="NCBI Taxonomy" id="334771"/>
    <lineage>
        <taxon>Archaea</taxon>
        <taxon>Thermoproteota</taxon>
        <taxon>Thermoprotei</taxon>
        <taxon>Desulfurococcales</taxon>
        <taxon>Desulfurococcaceae</taxon>
        <taxon>Ignisphaera</taxon>
    </lineage>
</organism>
<keyword evidence="3 6" id="KW-0812">Transmembrane</keyword>
<evidence type="ECO:0000256" key="1">
    <source>
        <dbReference type="ARBA" id="ARBA00004141"/>
    </source>
</evidence>
<dbReference type="GO" id="GO:0008324">
    <property type="term" value="F:monoatomic cation transmembrane transporter activity"/>
    <property type="evidence" value="ECO:0007669"/>
    <property type="project" value="InterPro"/>
</dbReference>
<evidence type="ECO:0000259" key="7">
    <source>
        <dbReference type="Pfam" id="PF01545"/>
    </source>
</evidence>
<evidence type="ECO:0000256" key="5">
    <source>
        <dbReference type="ARBA" id="ARBA00023136"/>
    </source>
</evidence>
<dbReference type="PANTHER" id="PTHR43840:SF30">
    <property type="entry name" value="TRANSPORT PROTEIN, HYPOTHETICAL"/>
    <property type="match status" value="1"/>
</dbReference>
<evidence type="ECO:0000256" key="6">
    <source>
        <dbReference type="SAM" id="Phobius"/>
    </source>
</evidence>
<dbReference type="InterPro" id="IPR027469">
    <property type="entry name" value="Cation_efflux_TMD_sf"/>
</dbReference>
<feature type="transmembrane region" description="Helical" evidence="6">
    <location>
        <begin position="122"/>
        <end position="141"/>
    </location>
</feature>
<feature type="transmembrane region" description="Helical" evidence="6">
    <location>
        <begin position="21"/>
        <end position="42"/>
    </location>
</feature>
<proteinExistence type="predicted"/>
<dbReference type="SUPFAM" id="SSF160240">
    <property type="entry name" value="Cation efflux protein cytoplasmic domain-like"/>
    <property type="match status" value="1"/>
</dbReference>
<dbReference type="Gene3D" id="3.30.70.1350">
    <property type="entry name" value="Cation efflux protein, cytoplasmic domain"/>
    <property type="match status" value="1"/>
</dbReference>
<dbReference type="Gene3D" id="1.20.1510.10">
    <property type="entry name" value="Cation efflux protein transmembrane domain"/>
    <property type="match status" value="1"/>
</dbReference>
<gene>
    <name evidence="8" type="ORF">ENV14_05215</name>
</gene>
<dbReference type="InterPro" id="IPR050291">
    <property type="entry name" value="CDF_Transporter"/>
</dbReference>
<dbReference type="InterPro" id="IPR036837">
    <property type="entry name" value="Cation_efflux_CTD_sf"/>
</dbReference>
<accession>A0A7C4BCN4</accession>
<dbReference type="AlphaFoldDB" id="A0A7C4BCN4"/>
<comment type="caution">
    <text evidence="8">The sequence shown here is derived from an EMBL/GenBank/DDBJ whole genome shotgun (WGS) entry which is preliminary data.</text>
</comment>